<dbReference type="Proteomes" id="UP000215043">
    <property type="component" value="Chromosome"/>
</dbReference>
<dbReference type="EMBL" id="JPMV01000018">
    <property type="protein sequence ID" value="KGI81398.1"/>
    <property type="molecule type" value="Genomic_DNA"/>
</dbReference>
<evidence type="ECO:0008006" key="8">
    <source>
        <dbReference type="Google" id="ProtNLM"/>
    </source>
</evidence>
<evidence type="ECO:0000256" key="2">
    <source>
        <dbReference type="RuleBase" id="RU361163"/>
    </source>
</evidence>
<dbReference type="PANTHER" id="PTHR34002">
    <property type="entry name" value="BLR1656 PROTEIN"/>
    <property type="match status" value="1"/>
</dbReference>
<evidence type="ECO:0000313" key="6">
    <source>
        <dbReference type="Proteomes" id="UP000029737"/>
    </source>
</evidence>
<sequence length="230" mass="24771">MRSSRLVIVCVAVLATLGLTATTANAAVWGSAENFATWSEGGYTVRDNVWGSGVGPQTVWANSHADWGVWADHPDTGGVKSYPHSARAIDSPVSALESLNSEFDVTVPDAGSYATAYDIWVDDHDYEIMLWLNQHGAVGPLGPRVATVDVGGHPWEVHRGSNGHNEVFSFVRQEDTTTGTVDIKSVMSWIVRQDWFSADATVGEVQFGFEITSSSGGMDFVSNEYSVAVN</sequence>
<dbReference type="Proteomes" id="UP000029737">
    <property type="component" value="Unassembled WGS sequence"/>
</dbReference>
<dbReference type="GO" id="GO:0008810">
    <property type="term" value="F:cellulase activity"/>
    <property type="evidence" value="ECO:0007669"/>
    <property type="project" value="InterPro"/>
</dbReference>
<dbReference type="InterPro" id="IPR013320">
    <property type="entry name" value="ConA-like_dom_sf"/>
</dbReference>
<dbReference type="OrthoDB" id="8885070at2"/>
<evidence type="ECO:0000256" key="1">
    <source>
        <dbReference type="ARBA" id="ARBA00005519"/>
    </source>
</evidence>
<reference evidence="4 7" key="2">
    <citation type="submission" date="2017-08" db="EMBL/GenBank/DDBJ databases">
        <title>The complete genome sequence of moderately halophilic actinomycete Actinopolyspora erythraea YIM 90600, the producer of novel erythromycin, novel actinopolysporins A-C and tubercidin.</title>
        <authorList>
            <person name="Yin M."/>
            <person name="Tang S."/>
        </authorList>
    </citation>
    <scope>NUCLEOTIDE SEQUENCE [LARGE SCALE GENOMIC DNA]</scope>
    <source>
        <strain evidence="4 7">YIM 90600</strain>
    </source>
</reference>
<dbReference type="EMBL" id="CP022752">
    <property type="protein sequence ID" value="ASU81030.1"/>
    <property type="molecule type" value="Genomic_DNA"/>
</dbReference>
<dbReference type="eggNOG" id="COG5297">
    <property type="taxonomic scope" value="Bacteria"/>
</dbReference>
<evidence type="ECO:0000313" key="5">
    <source>
        <dbReference type="EMBL" id="KGI81398.1"/>
    </source>
</evidence>
<keyword evidence="3" id="KW-0732">Signal</keyword>
<comment type="similarity">
    <text evidence="1 2">Belongs to the glycosyl hydrolase 12 (cellulase H) family.</text>
</comment>
<dbReference type="RefSeq" id="WP_043572998.1">
    <property type="nucleotide sequence ID" value="NZ_CP022752.1"/>
</dbReference>
<dbReference type="Pfam" id="PF01670">
    <property type="entry name" value="Glyco_hydro_12"/>
    <property type="match status" value="1"/>
</dbReference>
<organism evidence="4 7">
    <name type="scientific">Actinopolyspora erythraea</name>
    <dbReference type="NCBI Taxonomy" id="414996"/>
    <lineage>
        <taxon>Bacteria</taxon>
        <taxon>Bacillati</taxon>
        <taxon>Actinomycetota</taxon>
        <taxon>Actinomycetes</taxon>
        <taxon>Actinopolysporales</taxon>
        <taxon>Actinopolysporaceae</taxon>
        <taxon>Actinopolyspora</taxon>
    </lineage>
</organism>
<evidence type="ECO:0000256" key="3">
    <source>
        <dbReference type="SAM" id="SignalP"/>
    </source>
</evidence>
<evidence type="ECO:0000313" key="4">
    <source>
        <dbReference type="EMBL" id="ASU81030.1"/>
    </source>
</evidence>
<dbReference type="AlphaFoldDB" id="A0A099D5E2"/>
<keyword evidence="2" id="KW-0624">Polysaccharide degradation</keyword>
<dbReference type="PANTHER" id="PTHR34002:SF9">
    <property type="entry name" value="XYLOGLUCAN-SPECIFIC ENDO-BETA-1,4-GLUCANASE A"/>
    <property type="match status" value="1"/>
</dbReference>
<dbReference type="GO" id="GO:0000272">
    <property type="term" value="P:polysaccharide catabolic process"/>
    <property type="evidence" value="ECO:0007669"/>
    <property type="project" value="UniProtKB-KW"/>
</dbReference>
<proteinExistence type="inferred from homology"/>
<dbReference type="Gene3D" id="2.60.120.180">
    <property type="match status" value="1"/>
</dbReference>
<feature type="signal peptide" evidence="3">
    <location>
        <begin position="1"/>
        <end position="26"/>
    </location>
</feature>
<reference evidence="5 6" key="1">
    <citation type="journal article" date="2014" name="PLoS ONE">
        <title>Identification and Characterization of a New Erythromycin Biosynthetic Gene Cluster in Actinopolyspora erythraea YIM90600, a Novel Erythronolide-Producing Halophilic Actinomycete Isolated from Salt Field.</title>
        <authorList>
            <person name="Chen D."/>
            <person name="Feng J."/>
            <person name="Huang L."/>
            <person name="Zhang Q."/>
            <person name="Wu J."/>
            <person name="Zhu X."/>
            <person name="Duan Y."/>
            <person name="Xu Z."/>
        </authorList>
    </citation>
    <scope>NUCLEOTIDE SEQUENCE [LARGE SCALE GENOMIC DNA]</scope>
    <source>
        <strain evidence="5 6">YIM90600</strain>
    </source>
</reference>
<name>A0A099D5E2_9ACTN</name>
<dbReference type="SUPFAM" id="SSF49899">
    <property type="entry name" value="Concanavalin A-like lectins/glucanases"/>
    <property type="match status" value="1"/>
</dbReference>
<keyword evidence="6" id="KW-1185">Reference proteome</keyword>
<dbReference type="HOGENOM" id="CLU_051064_2_1_11"/>
<gene>
    <name evidence="4" type="ORF">CDG81_10540</name>
    <name evidence="5" type="ORF">IL38_10565</name>
</gene>
<evidence type="ECO:0000313" key="7">
    <source>
        <dbReference type="Proteomes" id="UP000215043"/>
    </source>
</evidence>
<keyword evidence="2" id="KW-0119">Carbohydrate metabolism</keyword>
<keyword evidence="2" id="KW-0378">Hydrolase</keyword>
<dbReference type="InterPro" id="IPR013319">
    <property type="entry name" value="GH11/12"/>
</dbReference>
<dbReference type="KEGG" id="aey:CDG81_10540"/>
<dbReference type="InterPro" id="IPR002594">
    <property type="entry name" value="GH12"/>
</dbReference>
<accession>A0A099D5E2</accession>
<protein>
    <recommendedName>
        <fullName evidence="8">Glycosyl hydrolase family 12</fullName>
    </recommendedName>
</protein>
<dbReference type="NCBIfam" id="NF004860">
    <property type="entry name" value="PRK06215.1"/>
    <property type="match status" value="1"/>
</dbReference>
<keyword evidence="2" id="KW-0326">Glycosidase</keyword>
<feature type="chain" id="PRO_5001944151" description="Glycosyl hydrolase family 12" evidence="3">
    <location>
        <begin position="27"/>
        <end position="230"/>
    </location>
</feature>